<dbReference type="InParanoid" id="C1EGL5"/>
<dbReference type="OMA" id="LCEDARW"/>
<dbReference type="Gene3D" id="2.60.120.1520">
    <property type="match status" value="1"/>
</dbReference>
<evidence type="ECO:0000313" key="4">
    <source>
        <dbReference type="Proteomes" id="UP000002009"/>
    </source>
</evidence>
<dbReference type="AlphaFoldDB" id="C1EGL5"/>
<dbReference type="PROSITE" id="PS51471">
    <property type="entry name" value="FE2OG_OXY"/>
    <property type="match status" value="1"/>
</dbReference>
<dbReference type="FunCoup" id="C1EGL5">
    <property type="interactions" value="52"/>
</dbReference>
<dbReference type="KEGG" id="mis:MICPUN_63915"/>
<feature type="domain" description="Fe2OG dioxygenase" evidence="2">
    <location>
        <begin position="191"/>
        <end position="309"/>
    </location>
</feature>
<name>C1EGL5_MICCC</name>
<dbReference type="GO" id="GO:0005759">
    <property type="term" value="C:mitochondrial matrix"/>
    <property type="evidence" value="ECO:0007669"/>
    <property type="project" value="TreeGrafter"/>
</dbReference>
<sequence>MELLTWHLRGPLSRRAHGAGMRGGDLIREVFGSESDSDDADELNRPGPSPPSPLMRPGCVVETPAGADACVGMFVAREALGEDARRWLLDSIRADDLVDFPDDEPSTTASDRCAPTGGARNQAMRFGRDHLPRWALALADAVAKLATRRPGDSQGEHDVASADHTDDDDDDDDAAVFPREVLARARTASGVFNQMIVNQYAPGEGLTPHVDLEAFADGVAVVSLRSTVVMDMYPPGFEPGTSHVPTNSNTVPVWLRPGDVLFLSRAARWEWAHGIAARDADPAEGETRSEGGAVVRRGCRTSVTLRAMREDGHELRVPA</sequence>
<keyword evidence="4" id="KW-1185">Reference proteome</keyword>
<dbReference type="PANTHER" id="PTHR21052">
    <property type="entry name" value="SPERMATOGENESIS ASSOCIATED 11-RELATED"/>
    <property type="match status" value="1"/>
</dbReference>
<organism evidence="3 4">
    <name type="scientific">Micromonas commoda (strain RCC299 / NOUM17 / CCMP2709)</name>
    <name type="common">Picoplanktonic green alga</name>
    <dbReference type="NCBI Taxonomy" id="296587"/>
    <lineage>
        <taxon>Eukaryota</taxon>
        <taxon>Viridiplantae</taxon>
        <taxon>Chlorophyta</taxon>
        <taxon>Mamiellophyceae</taxon>
        <taxon>Mamiellales</taxon>
        <taxon>Mamiellaceae</taxon>
        <taxon>Micromonas</taxon>
    </lineage>
</organism>
<proteinExistence type="predicted"/>
<dbReference type="EMBL" id="CP001332">
    <property type="protein sequence ID" value="ACO67145.1"/>
    <property type="molecule type" value="Genomic_DNA"/>
</dbReference>
<accession>C1EGL5</accession>
<dbReference type="InterPro" id="IPR027450">
    <property type="entry name" value="AlkB-like"/>
</dbReference>
<feature type="region of interest" description="Disordered" evidence="1">
    <location>
        <begin position="34"/>
        <end position="56"/>
    </location>
</feature>
<dbReference type="RefSeq" id="XP_002505887.1">
    <property type="nucleotide sequence ID" value="XM_002505841.1"/>
</dbReference>
<dbReference type="GeneID" id="8249021"/>
<feature type="region of interest" description="Disordered" evidence="1">
    <location>
        <begin position="147"/>
        <end position="173"/>
    </location>
</feature>
<evidence type="ECO:0000256" key="1">
    <source>
        <dbReference type="SAM" id="MobiDB-lite"/>
    </source>
</evidence>
<dbReference type="InterPro" id="IPR005123">
    <property type="entry name" value="Oxoglu/Fe-dep_dioxygenase_dom"/>
</dbReference>
<gene>
    <name evidence="3" type="ORF">MICPUN_63915</name>
</gene>
<dbReference type="eggNOG" id="KOG4176">
    <property type="taxonomic scope" value="Eukaryota"/>
</dbReference>
<reference evidence="3 4" key="1">
    <citation type="journal article" date="2009" name="Science">
        <title>Green evolution and dynamic adaptations revealed by genomes of the marine picoeukaryotes Micromonas.</title>
        <authorList>
            <person name="Worden A.Z."/>
            <person name="Lee J.H."/>
            <person name="Mock T."/>
            <person name="Rouze P."/>
            <person name="Simmons M.P."/>
            <person name="Aerts A.L."/>
            <person name="Allen A.E."/>
            <person name="Cuvelier M.L."/>
            <person name="Derelle E."/>
            <person name="Everett M.V."/>
            <person name="Foulon E."/>
            <person name="Grimwood J."/>
            <person name="Gundlach H."/>
            <person name="Henrissat B."/>
            <person name="Napoli C."/>
            <person name="McDonald S.M."/>
            <person name="Parker M.S."/>
            <person name="Rombauts S."/>
            <person name="Salamov A."/>
            <person name="Von Dassow P."/>
            <person name="Badger J.H."/>
            <person name="Coutinho P.M."/>
            <person name="Demir E."/>
            <person name="Dubchak I."/>
            <person name="Gentemann C."/>
            <person name="Eikrem W."/>
            <person name="Gready J.E."/>
            <person name="John U."/>
            <person name="Lanier W."/>
            <person name="Lindquist E.A."/>
            <person name="Lucas S."/>
            <person name="Mayer K.F."/>
            <person name="Moreau H."/>
            <person name="Not F."/>
            <person name="Otillar R."/>
            <person name="Panaud O."/>
            <person name="Pangilinan J."/>
            <person name="Paulsen I."/>
            <person name="Piegu B."/>
            <person name="Poliakov A."/>
            <person name="Robbens S."/>
            <person name="Schmutz J."/>
            <person name="Toulza E."/>
            <person name="Wyss T."/>
            <person name="Zelensky A."/>
            <person name="Zhou K."/>
            <person name="Armbrust E.V."/>
            <person name="Bhattacharya D."/>
            <person name="Goodenough U.W."/>
            <person name="Van de Peer Y."/>
            <person name="Grigoriev I.V."/>
        </authorList>
    </citation>
    <scope>NUCLEOTIDE SEQUENCE [LARGE SCALE GENOMIC DNA]</scope>
    <source>
        <strain evidence="4">RCC299 / NOUM17</strain>
    </source>
</reference>
<feature type="compositionally biased region" description="Basic and acidic residues" evidence="1">
    <location>
        <begin position="149"/>
        <end position="164"/>
    </location>
</feature>
<protein>
    <recommendedName>
        <fullName evidence="2">Fe2OG dioxygenase domain-containing protein</fullName>
    </recommendedName>
</protein>
<feature type="region of interest" description="Disordered" evidence="1">
    <location>
        <begin position="99"/>
        <end position="120"/>
    </location>
</feature>
<evidence type="ECO:0000313" key="3">
    <source>
        <dbReference type="EMBL" id="ACO67145.1"/>
    </source>
</evidence>
<dbReference type="GO" id="GO:0006631">
    <property type="term" value="P:fatty acid metabolic process"/>
    <property type="evidence" value="ECO:0007669"/>
    <property type="project" value="TreeGrafter"/>
</dbReference>
<dbReference type="GO" id="GO:0006974">
    <property type="term" value="P:DNA damage response"/>
    <property type="evidence" value="ECO:0007669"/>
    <property type="project" value="InterPro"/>
</dbReference>
<dbReference type="Pfam" id="PF13532">
    <property type="entry name" value="2OG-FeII_Oxy_2"/>
    <property type="match status" value="1"/>
</dbReference>
<evidence type="ECO:0000259" key="2">
    <source>
        <dbReference type="PROSITE" id="PS51471"/>
    </source>
</evidence>
<dbReference type="PANTHER" id="PTHR21052:SF0">
    <property type="entry name" value="ALPHA-KETOGLUTARATE-DEPENDENT DIOXYGENASE ALKB HOMOLOG 7, MITOCHONDRIAL"/>
    <property type="match status" value="1"/>
</dbReference>
<dbReference type="SUPFAM" id="SSF51197">
    <property type="entry name" value="Clavaminate synthase-like"/>
    <property type="match status" value="1"/>
</dbReference>
<dbReference type="OrthoDB" id="412814at2759"/>
<dbReference type="InterPro" id="IPR032870">
    <property type="entry name" value="ALKBH7-like"/>
</dbReference>
<dbReference type="Proteomes" id="UP000002009">
    <property type="component" value="Chromosome 14"/>
</dbReference>